<protein>
    <submittedName>
        <fullName evidence="2">Uncharacterized protein</fullName>
    </submittedName>
</protein>
<organism evidence="2 3">
    <name type="scientific">Orbilia brochopaga</name>
    <dbReference type="NCBI Taxonomy" id="3140254"/>
    <lineage>
        <taxon>Eukaryota</taxon>
        <taxon>Fungi</taxon>
        <taxon>Dikarya</taxon>
        <taxon>Ascomycota</taxon>
        <taxon>Pezizomycotina</taxon>
        <taxon>Orbiliomycetes</taxon>
        <taxon>Orbiliales</taxon>
        <taxon>Orbiliaceae</taxon>
        <taxon>Orbilia</taxon>
    </lineage>
</organism>
<feature type="compositionally biased region" description="Low complexity" evidence="1">
    <location>
        <begin position="203"/>
        <end position="217"/>
    </location>
</feature>
<name>A0AAV9V6F2_9PEZI</name>
<evidence type="ECO:0000313" key="2">
    <source>
        <dbReference type="EMBL" id="KAK6355184.1"/>
    </source>
</evidence>
<accession>A0AAV9V6F2</accession>
<feature type="region of interest" description="Disordered" evidence="1">
    <location>
        <begin position="324"/>
        <end position="358"/>
    </location>
</feature>
<dbReference type="EMBL" id="JAVHNQ010000002">
    <property type="protein sequence ID" value="KAK6355184.1"/>
    <property type="molecule type" value="Genomic_DNA"/>
</dbReference>
<proteinExistence type="predicted"/>
<keyword evidence="3" id="KW-1185">Reference proteome</keyword>
<comment type="caution">
    <text evidence="2">The sequence shown here is derived from an EMBL/GenBank/DDBJ whole genome shotgun (WGS) entry which is preliminary data.</text>
</comment>
<feature type="compositionally biased region" description="Low complexity" evidence="1">
    <location>
        <begin position="84"/>
        <end position="96"/>
    </location>
</feature>
<dbReference type="Proteomes" id="UP001375240">
    <property type="component" value="Unassembled WGS sequence"/>
</dbReference>
<feature type="compositionally biased region" description="Low complexity" evidence="1">
    <location>
        <begin position="127"/>
        <end position="153"/>
    </location>
</feature>
<feature type="region of interest" description="Disordered" evidence="1">
    <location>
        <begin position="18"/>
        <end position="162"/>
    </location>
</feature>
<sequence>MSSLVRQWPFDHVSISDTNGLTVGGRRGKLAVDGPTDGSPTPLLRGIFKKPFVPPRISSLRNLHRSRSSDNLKNEPTVTTNEQPSSRRASSFSLPSGQPQESGSPDSIPLLVLPAASPLDEPFSTAPSTPSSIKVSTSSTTTSKPHTPKLITPLPTPQPQTRIDPAIATPVLIRPEHVNPFDLAAAALEDSRLHRGSHPSIDPARPASQTSSPATAAGIQGVTTADAVRGYKINHNDDDDDDDDDVATVAGVRGHGAAGVVRGGAGVALPHSHAFTDAAKAKKAEAAKNLLAGFPSTGIDTASDGKGKQAAHVGWRSDFLTVEDEGDAPEGYTHRRSSSLPDLPAAGGKPSIWKSVKGRRPTPWVHNLGSSGTGGFTRGAKMAFSTLKRLSDASVKSVEMWFDAVEKQEPE</sequence>
<gene>
    <name evidence="2" type="ORF">TWF696_004302</name>
</gene>
<dbReference type="AlphaFoldDB" id="A0AAV9V6F2"/>
<evidence type="ECO:0000256" key="1">
    <source>
        <dbReference type="SAM" id="MobiDB-lite"/>
    </source>
</evidence>
<feature type="compositionally biased region" description="Polar residues" evidence="1">
    <location>
        <begin position="74"/>
        <end position="83"/>
    </location>
</feature>
<evidence type="ECO:0000313" key="3">
    <source>
        <dbReference type="Proteomes" id="UP001375240"/>
    </source>
</evidence>
<feature type="region of interest" description="Disordered" evidence="1">
    <location>
        <begin position="193"/>
        <end position="223"/>
    </location>
</feature>
<reference evidence="2 3" key="1">
    <citation type="submission" date="2019-10" db="EMBL/GenBank/DDBJ databases">
        <authorList>
            <person name="Palmer J.M."/>
        </authorList>
    </citation>
    <scope>NUCLEOTIDE SEQUENCE [LARGE SCALE GENOMIC DNA]</scope>
    <source>
        <strain evidence="2 3">TWF696</strain>
    </source>
</reference>